<gene>
    <name evidence="6" type="ORF">C5167_049611</name>
</gene>
<comment type="function">
    <text evidence="4">Hydrolyzes 3-hydroxyisobutyryl-CoA (HIBYL-CoA), a saline catabolite. Has high activity toward isobutyryl-CoA. Could be an isobutyryl-CoA dehydrogenase that functions in valine catabolism.</text>
</comment>
<dbReference type="Pfam" id="PF00378">
    <property type="entry name" value="ECH_1"/>
    <property type="match status" value="1"/>
</dbReference>
<dbReference type="EMBL" id="CM010722">
    <property type="protein sequence ID" value="RZC74130.1"/>
    <property type="molecule type" value="Genomic_DNA"/>
</dbReference>
<dbReference type="PANTHER" id="PTHR43176">
    <property type="entry name" value="3-HYDROXYISOBUTYRYL-COA HYDROLASE-RELATED"/>
    <property type="match status" value="1"/>
</dbReference>
<dbReference type="CDD" id="cd06558">
    <property type="entry name" value="crotonase-like"/>
    <property type="match status" value="1"/>
</dbReference>
<dbReference type="GO" id="GO:0003860">
    <property type="term" value="F:3-hydroxyisobutyryl-CoA hydrolase activity"/>
    <property type="evidence" value="ECO:0007669"/>
    <property type="project" value="UniProtKB-UniRule"/>
</dbReference>
<dbReference type="OMA" id="EVFTMEY"/>
<dbReference type="InterPro" id="IPR045004">
    <property type="entry name" value="ECH_dom"/>
</dbReference>
<comment type="similarity">
    <text evidence="4">Belongs to the enoyl-CoA hydratase/isomerase family.</text>
</comment>
<dbReference type="InterPro" id="IPR001753">
    <property type="entry name" value="Enoyl-CoA_hydra/iso"/>
</dbReference>
<reference evidence="6 7" key="1">
    <citation type="journal article" date="2018" name="Science">
        <title>The opium poppy genome and morphinan production.</title>
        <authorList>
            <person name="Guo L."/>
            <person name="Winzer T."/>
            <person name="Yang X."/>
            <person name="Li Y."/>
            <person name="Ning Z."/>
            <person name="He Z."/>
            <person name="Teodor R."/>
            <person name="Lu Y."/>
            <person name="Bowser T.A."/>
            <person name="Graham I.A."/>
            <person name="Ye K."/>
        </authorList>
    </citation>
    <scope>NUCLEOTIDE SEQUENCE [LARGE SCALE GENOMIC DNA]</scope>
    <source>
        <strain evidence="7">cv. HN1</strain>
        <tissue evidence="6">Leaves</tissue>
    </source>
</reference>
<dbReference type="InterPro" id="IPR029045">
    <property type="entry name" value="ClpP/crotonase-like_dom_sf"/>
</dbReference>
<dbReference type="InterPro" id="IPR032259">
    <property type="entry name" value="HIBYL-CoA-H"/>
</dbReference>
<dbReference type="AlphaFoldDB" id="A0A4Y7KP61"/>
<evidence type="ECO:0000313" key="6">
    <source>
        <dbReference type="EMBL" id="RZC74130.1"/>
    </source>
</evidence>
<evidence type="ECO:0000259" key="5">
    <source>
        <dbReference type="Pfam" id="PF16113"/>
    </source>
</evidence>
<dbReference type="EC" id="3.1.2.4" evidence="2 4"/>
<dbReference type="STRING" id="3469.A0A4Y7KP61"/>
<proteinExistence type="inferred from homology"/>
<comment type="catalytic activity">
    <reaction evidence="1 4">
        <text>3-hydroxy-2-methylpropanoyl-CoA + H2O = 3-hydroxy-2-methylpropanoate + CoA + H(+)</text>
        <dbReference type="Rhea" id="RHEA:20888"/>
        <dbReference type="ChEBI" id="CHEBI:11805"/>
        <dbReference type="ChEBI" id="CHEBI:15377"/>
        <dbReference type="ChEBI" id="CHEBI:15378"/>
        <dbReference type="ChEBI" id="CHEBI:57287"/>
        <dbReference type="ChEBI" id="CHEBI:57340"/>
        <dbReference type="EC" id="3.1.2.4"/>
    </reaction>
</comment>
<evidence type="ECO:0000256" key="1">
    <source>
        <dbReference type="ARBA" id="ARBA00001709"/>
    </source>
</evidence>
<dbReference type="Pfam" id="PF16113">
    <property type="entry name" value="ECH_2"/>
    <property type="match status" value="1"/>
</dbReference>
<accession>A0A4Y7KP61</accession>
<evidence type="ECO:0000256" key="3">
    <source>
        <dbReference type="ARBA" id="ARBA00022801"/>
    </source>
</evidence>
<dbReference type="GO" id="GO:0006574">
    <property type="term" value="P:L-valine catabolic process"/>
    <property type="evidence" value="ECO:0007669"/>
    <property type="project" value="UniProtKB-UniRule"/>
</dbReference>
<dbReference type="SUPFAM" id="SSF52096">
    <property type="entry name" value="ClpP/crotonase"/>
    <property type="match status" value="1"/>
</dbReference>
<keyword evidence="3 4" id="KW-0378">Hydrolase</keyword>
<dbReference type="PANTHER" id="PTHR43176:SF3">
    <property type="entry name" value="3-HYDROXYISOBUTYRYL-COA HYDROLASE, MITOCHONDRIAL"/>
    <property type="match status" value="1"/>
</dbReference>
<evidence type="ECO:0000256" key="2">
    <source>
        <dbReference type="ARBA" id="ARBA00011915"/>
    </source>
</evidence>
<keyword evidence="7" id="KW-1185">Reference proteome</keyword>
<dbReference type="Gramene" id="RZC74130">
    <property type="protein sequence ID" value="RZC74130"/>
    <property type="gene ID" value="C5167_049611"/>
</dbReference>
<evidence type="ECO:0000313" key="7">
    <source>
        <dbReference type="Proteomes" id="UP000316621"/>
    </source>
</evidence>
<sequence>MVSANSSNGATDQVLVEEKSSVRTLILNRPRQLNALSFPMISPLLELFIAYEDDPNVKLVILKGQGRAFCAGGDVAAVANDPNMGATFFWKEYTLNYMMATYKKIQVSILDGIVMGGGAGASVHGEYAGLTGARLDGSEMLACGLATHYVPSVMHECIYNLFPISEQRLSSLEDALCKANSADQAIVSAIIDEFSEKPTLKEKSAYQRLGIIDRCFSRRTVEEILSALERETVRAEDWIFTAIQSLKKASPTSLKISLKAIREGRLQGVGQCLIQEYRMCCHVLRKEVSKDFFEGCRAILIDKDRNPKWEPSRLELVSDEMVNRYFLKVDDKDWEDLVLPIRDNLPAAAFAKL</sequence>
<evidence type="ECO:0000256" key="4">
    <source>
        <dbReference type="RuleBase" id="RU369070"/>
    </source>
</evidence>
<feature type="domain" description="Enoyl-CoA hydratase/isomerase" evidence="5">
    <location>
        <begin position="125"/>
        <end position="326"/>
    </location>
</feature>
<protein>
    <recommendedName>
        <fullName evidence="2 4">3-hydroxyisobutyryl-CoA hydrolase</fullName>
        <shortName evidence="4">HIB-CoA hydrolase</shortName>
        <shortName evidence="4">HIBYL-CoA-H</shortName>
        <ecNumber evidence="2 4">3.1.2.4</ecNumber>
    </recommendedName>
    <alternativeName>
        <fullName evidence="4">3-hydroxyisobutyryl-coenzyme A hydrolase</fullName>
    </alternativeName>
</protein>
<dbReference type="Proteomes" id="UP000316621">
    <property type="component" value="Chromosome 8"/>
</dbReference>
<dbReference type="Gene3D" id="3.90.226.10">
    <property type="entry name" value="2-enoyl-CoA Hydratase, Chain A, domain 1"/>
    <property type="match status" value="2"/>
</dbReference>
<comment type="pathway">
    <text evidence="4">Amino-acid degradation; L-valine degradation.</text>
</comment>
<organism evidence="6 7">
    <name type="scientific">Papaver somniferum</name>
    <name type="common">Opium poppy</name>
    <dbReference type="NCBI Taxonomy" id="3469"/>
    <lineage>
        <taxon>Eukaryota</taxon>
        <taxon>Viridiplantae</taxon>
        <taxon>Streptophyta</taxon>
        <taxon>Embryophyta</taxon>
        <taxon>Tracheophyta</taxon>
        <taxon>Spermatophyta</taxon>
        <taxon>Magnoliopsida</taxon>
        <taxon>Ranunculales</taxon>
        <taxon>Papaveraceae</taxon>
        <taxon>Papaveroideae</taxon>
        <taxon>Papaver</taxon>
    </lineage>
</organism>
<name>A0A4Y7KP61_PAPSO</name>